<evidence type="ECO:0008006" key="4">
    <source>
        <dbReference type="Google" id="ProtNLM"/>
    </source>
</evidence>
<evidence type="ECO:0000256" key="1">
    <source>
        <dbReference type="SAM" id="Phobius"/>
    </source>
</evidence>
<sequence length="167" mass="18781">MLKSNLQNPDSDIQENNYVTNKKTKKFDVLNKIKVSRGLLFWSPIVQIIGSIAFLILLIVNAFVEQKMGFEFSKLQLALSLSYVGIAILVSIICFMIPAKKLKKKSSFRITTISTLILSTLILSGSLVFWSIPVLLFFSLISLIVWICEVVAAIILILVVEEFPNEK</sequence>
<organism evidence="2 3">
    <name type="scientific">Spiroplasma ixodetis</name>
    <dbReference type="NCBI Taxonomy" id="2141"/>
    <lineage>
        <taxon>Bacteria</taxon>
        <taxon>Bacillati</taxon>
        <taxon>Mycoplasmatota</taxon>
        <taxon>Mollicutes</taxon>
        <taxon>Entomoplasmatales</taxon>
        <taxon>Spiroplasmataceae</taxon>
        <taxon>Spiroplasma</taxon>
    </lineage>
</organism>
<keyword evidence="3" id="KW-1185">Reference proteome</keyword>
<dbReference type="EMBL" id="AP028955">
    <property type="protein sequence ID" value="BET38144.1"/>
    <property type="molecule type" value="Genomic_DNA"/>
</dbReference>
<gene>
    <name evidence="2" type="ORF">SAP269_07330</name>
</gene>
<dbReference type="InterPro" id="IPR036259">
    <property type="entry name" value="MFS_trans_sf"/>
</dbReference>
<feature type="transmembrane region" description="Helical" evidence="1">
    <location>
        <begin position="75"/>
        <end position="98"/>
    </location>
</feature>
<feature type="transmembrane region" description="Helical" evidence="1">
    <location>
        <begin position="110"/>
        <end position="130"/>
    </location>
</feature>
<reference evidence="3" key="1">
    <citation type="journal article" date="2024" name="FEMS Microbiol. Lett.">
        <title>Genomic insights into Spiroplasma endosymbionts that induce male-killing and protective phenotypes in the pea aphid.</title>
        <authorList>
            <person name="Arai H."/>
            <person name="Legeai F."/>
            <person name="Kageyama D."/>
            <person name="Sugio A."/>
            <person name="Simon J.C."/>
        </authorList>
    </citation>
    <scope>NUCLEOTIDE SEQUENCE [LARGE SCALE GENOMIC DNA]</scope>
    <source>
        <strain evidence="3">sAp269</strain>
    </source>
</reference>
<feature type="transmembrane region" description="Helical" evidence="1">
    <location>
        <begin position="136"/>
        <end position="160"/>
    </location>
</feature>
<keyword evidence="1" id="KW-1133">Transmembrane helix</keyword>
<dbReference type="Proteomes" id="UP001473424">
    <property type="component" value="Chromosome"/>
</dbReference>
<dbReference type="RefSeq" id="WP_353306849.1">
    <property type="nucleotide sequence ID" value="NZ_AP028955.1"/>
</dbReference>
<dbReference type="SUPFAM" id="SSF103473">
    <property type="entry name" value="MFS general substrate transporter"/>
    <property type="match status" value="1"/>
</dbReference>
<protein>
    <recommendedName>
        <fullName evidence="4">Transmembrane protein</fullName>
    </recommendedName>
</protein>
<keyword evidence="1" id="KW-0812">Transmembrane</keyword>
<keyword evidence="1" id="KW-0472">Membrane</keyword>
<evidence type="ECO:0000313" key="2">
    <source>
        <dbReference type="EMBL" id="BET38144.1"/>
    </source>
</evidence>
<proteinExistence type="predicted"/>
<feature type="transmembrane region" description="Helical" evidence="1">
    <location>
        <begin position="39"/>
        <end position="63"/>
    </location>
</feature>
<evidence type="ECO:0000313" key="3">
    <source>
        <dbReference type="Proteomes" id="UP001473424"/>
    </source>
</evidence>
<accession>A0ABM8JM65</accession>
<name>A0ABM8JM65_9MOLU</name>